<evidence type="ECO:0000259" key="1">
    <source>
        <dbReference type="Pfam" id="PF04266"/>
    </source>
</evidence>
<dbReference type="InterPro" id="IPR007374">
    <property type="entry name" value="ASCH_domain"/>
</dbReference>
<dbReference type="Proteomes" id="UP000178930">
    <property type="component" value="Unassembled WGS sequence"/>
</dbReference>
<evidence type="ECO:0000313" key="3">
    <source>
        <dbReference type="Proteomes" id="UP000178930"/>
    </source>
</evidence>
<comment type="caution">
    <text evidence="2">The sequence shown here is derived from an EMBL/GenBank/DDBJ whole genome shotgun (WGS) entry which is preliminary data.</text>
</comment>
<dbReference type="Pfam" id="PF04266">
    <property type="entry name" value="ASCH"/>
    <property type="match status" value="1"/>
</dbReference>
<protein>
    <recommendedName>
        <fullName evidence="1">ASCH domain-containing protein</fullName>
    </recommendedName>
</protein>
<evidence type="ECO:0000313" key="2">
    <source>
        <dbReference type="EMBL" id="OGY43858.1"/>
    </source>
</evidence>
<proteinExistence type="predicted"/>
<name>A0A1G1XUZ6_9BACT</name>
<dbReference type="AlphaFoldDB" id="A0A1G1XUZ6"/>
<sequence length="119" mass="13855">MSKIWKLNLYHHIFPYVASGKKTVEGRAWSKKRDYRQMKKGDEIIFSDLGSKKKVTAFVSGIKHYKTVKDYLKNEGLKKCLPWTKSLAEGIGIYYGIAEDWEKRIKKGGIFAIRIKIKK</sequence>
<dbReference type="Gene3D" id="2.30.130.30">
    <property type="entry name" value="Hypothetical protein"/>
    <property type="match status" value="1"/>
</dbReference>
<gene>
    <name evidence="2" type="ORF">A2729_05240</name>
</gene>
<accession>A0A1G1XUZ6</accession>
<dbReference type="InterPro" id="IPR015947">
    <property type="entry name" value="PUA-like_sf"/>
</dbReference>
<reference evidence="2 3" key="1">
    <citation type="journal article" date="2016" name="Nat. Commun.">
        <title>Thousands of microbial genomes shed light on interconnected biogeochemical processes in an aquifer system.</title>
        <authorList>
            <person name="Anantharaman K."/>
            <person name="Brown C.T."/>
            <person name="Hug L.A."/>
            <person name="Sharon I."/>
            <person name="Castelle C.J."/>
            <person name="Probst A.J."/>
            <person name="Thomas B.C."/>
            <person name="Singh A."/>
            <person name="Wilkins M.J."/>
            <person name="Karaoz U."/>
            <person name="Brodie E.L."/>
            <person name="Williams K.H."/>
            <person name="Hubbard S.S."/>
            <person name="Banfield J.F."/>
        </authorList>
    </citation>
    <scope>NUCLEOTIDE SEQUENCE [LARGE SCALE GENOMIC DNA]</scope>
</reference>
<organism evidence="2 3">
    <name type="scientific">Candidatus Buchananbacteria bacterium RIFCSPHIGHO2_01_FULL_39_14</name>
    <dbReference type="NCBI Taxonomy" id="1797532"/>
    <lineage>
        <taxon>Bacteria</taxon>
        <taxon>Candidatus Buchananiibacteriota</taxon>
    </lineage>
</organism>
<feature type="domain" description="ASCH" evidence="1">
    <location>
        <begin position="12"/>
        <end position="116"/>
    </location>
</feature>
<dbReference type="EMBL" id="MHIB01000028">
    <property type="protein sequence ID" value="OGY43858.1"/>
    <property type="molecule type" value="Genomic_DNA"/>
</dbReference>
<dbReference type="SUPFAM" id="SSF88697">
    <property type="entry name" value="PUA domain-like"/>
    <property type="match status" value="1"/>
</dbReference>